<gene>
    <name evidence="1" type="ORF">ESB00_04580</name>
</gene>
<protein>
    <recommendedName>
        <fullName evidence="3">RsbT co-antagonist protein RsbRD N-terminal domain-containing protein</fullName>
    </recommendedName>
</protein>
<name>A0A4V1M6F1_9BACT</name>
<comment type="caution">
    <text evidence="1">The sequence shown here is derived from an EMBL/GenBank/DDBJ whole genome shotgun (WGS) entry which is preliminary data.</text>
</comment>
<dbReference type="RefSeq" id="WP_129046545.1">
    <property type="nucleotide sequence ID" value="NZ_SDHX01000001.1"/>
</dbReference>
<accession>A0A4V1M6F1</accession>
<organism evidence="1 2">
    <name type="scientific">Oleiharenicola lentus</name>
    <dbReference type="NCBI Taxonomy" id="2508720"/>
    <lineage>
        <taxon>Bacteria</taxon>
        <taxon>Pseudomonadati</taxon>
        <taxon>Verrucomicrobiota</taxon>
        <taxon>Opitutia</taxon>
        <taxon>Opitutales</taxon>
        <taxon>Opitutaceae</taxon>
        <taxon>Oleiharenicola</taxon>
    </lineage>
</organism>
<dbReference type="Proteomes" id="UP000290218">
    <property type="component" value="Unassembled WGS sequence"/>
</dbReference>
<evidence type="ECO:0008006" key="3">
    <source>
        <dbReference type="Google" id="ProtNLM"/>
    </source>
</evidence>
<evidence type="ECO:0000313" key="1">
    <source>
        <dbReference type="EMBL" id="RXK55179.1"/>
    </source>
</evidence>
<proteinExistence type="predicted"/>
<dbReference type="OrthoDB" id="196494at2"/>
<dbReference type="EMBL" id="SDHX01000001">
    <property type="protein sequence ID" value="RXK55179.1"/>
    <property type="molecule type" value="Genomic_DNA"/>
</dbReference>
<keyword evidence="2" id="KW-1185">Reference proteome</keyword>
<dbReference type="AlphaFoldDB" id="A0A4V1M6F1"/>
<evidence type="ECO:0000313" key="2">
    <source>
        <dbReference type="Proteomes" id="UP000290218"/>
    </source>
</evidence>
<sequence>MTTALPQILDQRRPEIRARWEALLRLEKPATAMATPDILVHLFDHTLDDVLAPKRPAGKPVAAEGKLPGRCHCNPLRPYFATLEQALLEALIWAQAADSSLDAETRVAQVGELCERLRRVAHREILLLDGVCQCICAELPPA</sequence>
<reference evidence="1 2" key="1">
    <citation type="submission" date="2019-01" db="EMBL/GenBank/DDBJ databases">
        <title>Lacunisphaera sp. strain TWA-58.</title>
        <authorList>
            <person name="Chen W.-M."/>
        </authorList>
    </citation>
    <scope>NUCLEOTIDE SEQUENCE [LARGE SCALE GENOMIC DNA]</scope>
    <source>
        <strain evidence="1 2">TWA-58</strain>
    </source>
</reference>